<name>A0ABU4VQX1_9ACTN</name>
<proteinExistence type="predicted"/>
<dbReference type="InterPro" id="IPR050832">
    <property type="entry name" value="Bact_Acetyltransf"/>
</dbReference>
<evidence type="ECO:0000313" key="5">
    <source>
        <dbReference type="Proteomes" id="UP001277761"/>
    </source>
</evidence>
<evidence type="ECO:0000313" key="4">
    <source>
        <dbReference type="EMBL" id="MDX8153185.1"/>
    </source>
</evidence>
<organism evidence="4 5">
    <name type="scientific">Patulibacter brassicae</name>
    <dbReference type="NCBI Taxonomy" id="1705717"/>
    <lineage>
        <taxon>Bacteria</taxon>
        <taxon>Bacillati</taxon>
        <taxon>Actinomycetota</taxon>
        <taxon>Thermoleophilia</taxon>
        <taxon>Solirubrobacterales</taxon>
        <taxon>Patulibacteraceae</taxon>
        <taxon>Patulibacter</taxon>
    </lineage>
</organism>
<dbReference type="PIRSF" id="PIRSF028520">
    <property type="entry name" value="UCP028520"/>
    <property type="match status" value="1"/>
</dbReference>
<dbReference type="Pfam" id="PF00583">
    <property type="entry name" value="Acetyltransf_1"/>
    <property type="match status" value="1"/>
</dbReference>
<evidence type="ECO:0000256" key="1">
    <source>
        <dbReference type="ARBA" id="ARBA00022679"/>
    </source>
</evidence>
<feature type="domain" description="N-acetyltransferase" evidence="3">
    <location>
        <begin position="17"/>
        <end position="176"/>
    </location>
</feature>
<keyword evidence="5" id="KW-1185">Reference proteome</keyword>
<accession>A0ABU4VQX1</accession>
<dbReference type="RefSeq" id="WP_319955336.1">
    <property type="nucleotide sequence ID" value="NZ_JAXAVX010000011.1"/>
</dbReference>
<evidence type="ECO:0000256" key="2">
    <source>
        <dbReference type="ARBA" id="ARBA00023315"/>
    </source>
</evidence>
<keyword evidence="1 4" id="KW-0808">Transferase</keyword>
<dbReference type="PROSITE" id="PS51186">
    <property type="entry name" value="GNAT"/>
    <property type="match status" value="1"/>
</dbReference>
<dbReference type="EC" id="2.3.1.-" evidence="4"/>
<dbReference type="PANTHER" id="PTHR43877">
    <property type="entry name" value="AMINOALKYLPHOSPHONATE N-ACETYLTRANSFERASE-RELATED-RELATED"/>
    <property type="match status" value="1"/>
</dbReference>
<sequence length="178" mass="18833">MSTGPAVPLEPGDELDLLLRPLTAADHPAVLALNAASVAVLSPLDEARLTEIAARCTAAFVVEDAAGAVVAFCLALPEGTDYDGDHHRWFAERYDRFLYLDRIVVAAGARRRGVGSLLYDACEAIAAAHGRMLCEVDVEPPNPTSLAFHAARGYVEVGRRTGPTGKAVALLAKELQDG</sequence>
<dbReference type="CDD" id="cd04301">
    <property type="entry name" value="NAT_SF"/>
    <property type="match status" value="1"/>
</dbReference>
<dbReference type="InterPro" id="IPR000182">
    <property type="entry name" value="GNAT_dom"/>
</dbReference>
<keyword evidence="2 4" id="KW-0012">Acyltransferase</keyword>
<reference evidence="4 5" key="1">
    <citation type="submission" date="2023-11" db="EMBL/GenBank/DDBJ databases">
        <authorList>
            <person name="Xu M."/>
            <person name="Jiang T."/>
        </authorList>
    </citation>
    <scope>NUCLEOTIDE SEQUENCE [LARGE SCALE GENOMIC DNA]</scope>
    <source>
        <strain evidence="4 5">SD</strain>
    </source>
</reference>
<comment type="caution">
    <text evidence="4">The sequence shown here is derived from an EMBL/GenBank/DDBJ whole genome shotgun (WGS) entry which is preliminary data.</text>
</comment>
<protein>
    <submittedName>
        <fullName evidence="4">GNAT family N-acetyltransferase</fullName>
        <ecNumber evidence="4">2.3.1.-</ecNumber>
    </submittedName>
</protein>
<gene>
    <name evidence="4" type="ORF">SK069_16425</name>
</gene>
<evidence type="ECO:0000259" key="3">
    <source>
        <dbReference type="PROSITE" id="PS51186"/>
    </source>
</evidence>
<dbReference type="InterPro" id="IPR016890">
    <property type="entry name" value="UCP028520"/>
</dbReference>
<dbReference type="GO" id="GO:0016746">
    <property type="term" value="F:acyltransferase activity"/>
    <property type="evidence" value="ECO:0007669"/>
    <property type="project" value="UniProtKB-KW"/>
</dbReference>
<dbReference type="EMBL" id="JAXAVX010000011">
    <property type="protein sequence ID" value="MDX8153185.1"/>
    <property type="molecule type" value="Genomic_DNA"/>
</dbReference>
<dbReference type="Gene3D" id="3.40.630.30">
    <property type="match status" value="1"/>
</dbReference>
<dbReference type="Proteomes" id="UP001277761">
    <property type="component" value="Unassembled WGS sequence"/>
</dbReference>
<dbReference type="SUPFAM" id="SSF55729">
    <property type="entry name" value="Acyl-CoA N-acyltransferases (Nat)"/>
    <property type="match status" value="1"/>
</dbReference>
<dbReference type="InterPro" id="IPR016181">
    <property type="entry name" value="Acyl_CoA_acyltransferase"/>
</dbReference>
<dbReference type="PANTHER" id="PTHR43877:SF2">
    <property type="entry name" value="AMINOALKYLPHOSPHONATE N-ACETYLTRANSFERASE-RELATED"/>
    <property type="match status" value="1"/>
</dbReference>